<dbReference type="InterPro" id="IPR026906">
    <property type="entry name" value="LRR_5"/>
</dbReference>
<dbReference type="InterPro" id="IPR050328">
    <property type="entry name" value="Dev_Immune_Receptor"/>
</dbReference>
<keyword evidence="3" id="KW-0677">Repeat</keyword>
<accession>A0A813VLQ9</accession>
<dbReference type="Pfam" id="PF13855">
    <property type="entry name" value="LRR_8"/>
    <property type="match status" value="3"/>
</dbReference>
<evidence type="ECO:0000256" key="2">
    <source>
        <dbReference type="ARBA" id="ARBA00022729"/>
    </source>
</evidence>
<organism evidence="4 5">
    <name type="scientific">Brachionus calyciflorus</name>
    <dbReference type="NCBI Taxonomy" id="104777"/>
    <lineage>
        <taxon>Eukaryota</taxon>
        <taxon>Metazoa</taxon>
        <taxon>Spiralia</taxon>
        <taxon>Gnathifera</taxon>
        <taxon>Rotifera</taxon>
        <taxon>Eurotatoria</taxon>
        <taxon>Monogononta</taxon>
        <taxon>Pseudotrocha</taxon>
        <taxon>Ploima</taxon>
        <taxon>Brachionidae</taxon>
        <taxon>Brachionus</taxon>
    </lineage>
</organism>
<comment type="caution">
    <text evidence="4">The sequence shown here is derived from an EMBL/GenBank/DDBJ whole genome shotgun (WGS) entry which is preliminary data.</text>
</comment>
<keyword evidence="2" id="KW-0732">Signal</keyword>
<proteinExistence type="predicted"/>
<dbReference type="OrthoDB" id="676979at2759"/>
<keyword evidence="1" id="KW-0433">Leucine-rich repeat</keyword>
<dbReference type="InterPro" id="IPR032675">
    <property type="entry name" value="LRR_dom_sf"/>
</dbReference>
<dbReference type="PANTHER" id="PTHR24373:SF370">
    <property type="entry name" value="FISH-LIPS, ISOFORM E"/>
    <property type="match status" value="1"/>
</dbReference>
<dbReference type="InterPro" id="IPR001611">
    <property type="entry name" value="Leu-rich_rpt"/>
</dbReference>
<dbReference type="GO" id="GO:0005615">
    <property type="term" value="C:extracellular space"/>
    <property type="evidence" value="ECO:0007669"/>
    <property type="project" value="TreeGrafter"/>
</dbReference>
<sequence>MNIIKKQIIEYYQELINKIDLQSEKCLNKQGDNNTEEVEDDESNNINSIRNTFISKIKELELANLNCLSNESKVPFENGFCFLIENYTMTTSRREDTRNRGFGPAYRFHFENKIGKLVIVKEFINDKILFELNEIINQKRINFRKDEQNLSSFEEVVKLTVILDVIEKKFEDRLPIIDLKFSESIEMEKLFISSERMSNLKHNDFDCLKDFIKPESIKELRLTSPLWDSVPKKIFQNFTNLFELDLNCEKLDIIYNQNFACLENLATLSIINCSLALIEKDAFEGLKNLKCLVLTMNYLTDVNSSIFKGLENLEHLNLSQNTIEEIEENTFIDLKNLSSLTLTDNRIKILRNNALNGLVNLKFLELNFSNNELVIEPNAFESCIQLEVLDLGNNQIKNIDPQTFSNCKNLKFLNLRNNWLENLNFLKNFESLEFLDLSRVKNALYFVKNYQNLQTLKYLALTSNFIPKLSANLENLQGFEVDGVSIIDENAFENLKNLDYLKICIENDRTIENFTKIQFNGLRNMKYLAIETESIGPRAIEKFRDKEDIFLDLFNSDNEIDHRVFYLNFNDSNLLVAEIKDVISERFYFEKNLNVCVEAKNMILGSFYSDYDFCSNRLRNQNFMNF</sequence>
<dbReference type="PANTHER" id="PTHR24373">
    <property type="entry name" value="SLIT RELATED LEUCINE-RICH REPEAT NEURONAL PROTEIN"/>
    <property type="match status" value="1"/>
</dbReference>
<evidence type="ECO:0000313" key="5">
    <source>
        <dbReference type="Proteomes" id="UP000663879"/>
    </source>
</evidence>
<protein>
    <submittedName>
        <fullName evidence="4">Uncharacterized protein</fullName>
    </submittedName>
</protein>
<gene>
    <name evidence="4" type="ORF">OXX778_LOCUS8325</name>
</gene>
<dbReference type="SUPFAM" id="SSF52058">
    <property type="entry name" value="L domain-like"/>
    <property type="match status" value="1"/>
</dbReference>
<evidence type="ECO:0000313" key="4">
    <source>
        <dbReference type="EMBL" id="CAF0838458.1"/>
    </source>
</evidence>
<evidence type="ECO:0000256" key="3">
    <source>
        <dbReference type="ARBA" id="ARBA00022737"/>
    </source>
</evidence>
<reference evidence="4" key="1">
    <citation type="submission" date="2021-02" db="EMBL/GenBank/DDBJ databases">
        <authorList>
            <person name="Nowell W R."/>
        </authorList>
    </citation>
    <scope>NUCLEOTIDE SEQUENCE</scope>
    <source>
        <strain evidence="4">Ploen Becks lab</strain>
    </source>
</reference>
<name>A0A813VLQ9_9BILA</name>
<dbReference type="PROSITE" id="PS51450">
    <property type="entry name" value="LRR"/>
    <property type="match status" value="3"/>
</dbReference>
<dbReference type="Pfam" id="PF13306">
    <property type="entry name" value="LRR_5"/>
    <property type="match status" value="1"/>
</dbReference>
<dbReference type="EMBL" id="CAJNOC010001136">
    <property type="protein sequence ID" value="CAF0838458.1"/>
    <property type="molecule type" value="Genomic_DNA"/>
</dbReference>
<dbReference type="InterPro" id="IPR003591">
    <property type="entry name" value="Leu-rich_rpt_typical-subtyp"/>
</dbReference>
<keyword evidence="5" id="KW-1185">Reference proteome</keyword>
<dbReference type="AlphaFoldDB" id="A0A813VLQ9"/>
<dbReference type="Gene3D" id="3.80.10.10">
    <property type="entry name" value="Ribonuclease Inhibitor"/>
    <property type="match status" value="2"/>
</dbReference>
<dbReference type="Proteomes" id="UP000663879">
    <property type="component" value="Unassembled WGS sequence"/>
</dbReference>
<dbReference type="SMART" id="SM00369">
    <property type="entry name" value="LRR_TYP"/>
    <property type="match status" value="6"/>
</dbReference>
<dbReference type="GO" id="GO:0031012">
    <property type="term" value="C:extracellular matrix"/>
    <property type="evidence" value="ECO:0007669"/>
    <property type="project" value="TreeGrafter"/>
</dbReference>
<evidence type="ECO:0000256" key="1">
    <source>
        <dbReference type="ARBA" id="ARBA00022614"/>
    </source>
</evidence>